<dbReference type="EMBL" id="JAPFFF010000011">
    <property type="protein sequence ID" value="KAK8878051.1"/>
    <property type="molecule type" value="Genomic_DNA"/>
</dbReference>
<sequence length="88" mass="10597">MKSYIETWWLDNKDEQPTQIDIYLNSNQGSLQEKYNVIQNIYSTFKKWENIQIKDESDLDGYEVSKISKFREYCDKFRDDGRARANCP</sequence>
<proteinExistence type="predicted"/>
<keyword evidence="2" id="KW-1185">Reference proteome</keyword>
<gene>
    <name evidence="1" type="ORF">M9Y10_004814</name>
</gene>
<reference evidence="1 2" key="1">
    <citation type="submission" date="2024-04" db="EMBL/GenBank/DDBJ databases">
        <title>Tritrichomonas musculus Genome.</title>
        <authorList>
            <person name="Alves-Ferreira E."/>
            <person name="Grigg M."/>
            <person name="Lorenzi H."/>
            <person name="Galac M."/>
        </authorList>
    </citation>
    <scope>NUCLEOTIDE SEQUENCE [LARGE SCALE GENOMIC DNA]</scope>
    <source>
        <strain evidence="1 2">EAF2021</strain>
    </source>
</reference>
<accession>A0ABR2JKS4</accession>
<dbReference type="Proteomes" id="UP001470230">
    <property type="component" value="Unassembled WGS sequence"/>
</dbReference>
<name>A0ABR2JKS4_9EUKA</name>
<evidence type="ECO:0000313" key="2">
    <source>
        <dbReference type="Proteomes" id="UP001470230"/>
    </source>
</evidence>
<protein>
    <submittedName>
        <fullName evidence="1">Uncharacterized protein</fullName>
    </submittedName>
</protein>
<evidence type="ECO:0000313" key="1">
    <source>
        <dbReference type="EMBL" id="KAK8878051.1"/>
    </source>
</evidence>
<comment type="caution">
    <text evidence="1">The sequence shown here is derived from an EMBL/GenBank/DDBJ whole genome shotgun (WGS) entry which is preliminary data.</text>
</comment>
<organism evidence="1 2">
    <name type="scientific">Tritrichomonas musculus</name>
    <dbReference type="NCBI Taxonomy" id="1915356"/>
    <lineage>
        <taxon>Eukaryota</taxon>
        <taxon>Metamonada</taxon>
        <taxon>Parabasalia</taxon>
        <taxon>Tritrichomonadida</taxon>
        <taxon>Tritrichomonadidae</taxon>
        <taxon>Tritrichomonas</taxon>
    </lineage>
</organism>